<evidence type="ECO:0000259" key="4">
    <source>
        <dbReference type="PROSITE" id="PS50048"/>
    </source>
</evidence>
<dbReference type="InterPro" id="IPR007219">
    <property type="entry name" value="XnlR_reg_dom"/>
</dbReference>
<keyword evidence="1" id="KW-0479">Metal-binding</keyword>
<feature type="region of interest" description="Disordered" evidence="3">
    <location>
        <begin position="677"/>
        <end position="764"/>
    </location>
</feature>
<dbReference type="PANTHER" id="PTHR46910">
    <property type="entry name" value="TRANSCRIPTION FACTOR PDR1"/>
    <property type="match status" value="1"/>
</dbReference>
<comment type="caution">
    <text evidence="5">The sequence shown here is derived from an EMBL/GenBank/DDBJ whole genome shotgun (WGS) entry which is preliminary data.</text>
</comment>
<dbReference type="OrthoDB" id="434771at2759"/>
<sequence>MQEEKGTSSLMSQPAKKKRATEQQLPADAGQKPVQLQRRRVWRACENCRRKKIKCDGTEPVCSQCSSGNAQCTWLQTKDRAALSRHYVQELEARLMHMEEVFKQVTPIVEAIEKAPQSDHARSLKDALQSYKGGAIQKQQAPNPPNTYVKRERASSEISTSPMPKSPSVTSSKEEEEVSEAFGQLALDDHGHLRWIGGSSTMSLIQSFRALTTSPLSRVSPAEEDPHSPGPNANKLYFPASVYFGNLTSLPGADQVEYPERDLADKLVDAFFTRLHFLLPVVDKLSFINAYRELMDSKHDTLSIREKTPFISLVFAIFACAARIVDDPRLRIGDDSCRGMVYYERALVLHYISHASTQLAHVQCIVLLSSFLCAVNCLPQAWLLVGQAVRMAQDLGLHRFTRHVSITPLEKQVRRKVFWSVYSLDRMLAMALGRPIGIEDSDCDAEYPFEFDDDELPRFFSGSAMERSQPSLMVGFIALVDLYRIAGRVCRKIYGIDSFREHLEPEKIKELLDQAAALDAELLDWCNRLPATFKSSPTNEAQVTMGAVLCSHYYSILTTLHRNFLPLSQSPFSGVSNSIKALHTARSCIRLAPSVKNVVPSSHHLAFFIQHLFSSAVIILLYAMHIPDKEAAHAAMAEAESSMDVVSAWEGIWPGARKCRELLSDLSATAREAISKDTHFGMKSSQDSSSYGGPHSPSSPDRSPDLQRAPSSGRVVKQKTVRGKSRDTREARDRERTRSLSVQRSRSSAPGASGLARRALSQKRVHDEIDQYDLPNSFSGNIPGQSYQSFSSGFGTNNHQPAFTDNQLSNTMERFGRSTGKNGDRQVSFATTSPVFGPALPSSTESNLSNYSFGLPNSEMSWNDGGMYRNFSQDSDNANTNGYNYNPPNPLPQSVVDHSLISYGPTLGSMLGLQQPLPGQGDSPPTSSFATPGLPFAGLEFIRNYTPGVFEEQQGGLWQGFDGGEFQLDPDLPFSLGELDMNKTN</sequence>
<dbReference type="PROSITE" id="PS50048">
    <property type="entry name" value="ZN2_CY6_FUNGAL_2"/>
    <property type="match status" value="1"/>
</dbReference>
<dbReference type="InterPro" id="IPR050987">
    <property type="entry name" value="AtrR-like"/>
</dbReference>
<dbReference type="SMART" id="SM00906">
    <property type="entry name" value="Fungal_trans"/>
    <property type="match status" value="1"/>
</dbReference>
<feature type="compositionally biased region" description="Polar residues" evidence="3">
    <location>
        <begin position="740"/>
        <end position="750"/>
    </location>
</feature>
<dbReference type="InParanoid" id="A0A286UMG7"/>
<dbReference type="SUPFAM" id="SSF57701">
    <property type="entry name" value="Zn2/Cys6 DNA-binding domain"/>
    <property type="match status" value="1"/>
</dbReference>
<gene>
    <name evidence="5" type="ORF">PNOK_0331100</name>
</gene>
<feature type="compositionally biased region" description="Basic and acidic residues" evidence="3">
    <location>
        <begin position="724"/>
        <end position="738"/>
    </location>
</feature>
<dbReference type="STRING" id="2282107.A0A286UMG7"/>
<evidence type="ECO:0000313" key="6">
    <source>
        <dbReference type="Proteomes" id="UP000217199"/>
    </source>
</evidence>
<dbReference type="PROSITE" id="PS00463">
    <property type="entry name" value="ZN2_CY6_FUNGAL_1"/>
    <property type="match status" value="1"/>
</dbReference>
<reference evidence="5 6" key="1">
    <citation type="journal article" date="2017" name="Mol. Ecol.">
        <title>Comparative and population genomic landscape of Phellinus noxius: A hypervariable fungus causing root rot in trees.</title>
        <authorList>
            <person name="Chung C.L."/>
            <person name="Lee T.J."/>
            <person name="Akiba M."/>
            <person name="Lee H.H."/>
            <person name="Kuo T.H."/>
            <person name="Liu D."/>
            <person name="Ke H.M."/>
            <person name="Yokoi T."/>
            <person name="Roa M.B."/>
            <person name="Lu M.J."/>
            <person name="Chang Y.Y."/>
            <person name="Ann P.J."/>
            <person name="Tsai J.N."/>
            <person name="Chen C.Y."/>
            <person name="Tzean S.S."/>
            <person name="Ota Y."/>
            <person name="Hattori T."/>
            <person name="Sahashi N."/>
            <person name="Liou R.F."/>
            <person name="Kikuchi T."/>
            <person name="Tsai I.J."/>
        </authorList>
    </citation>
    <scope>NUCLEOTIDE SEQUENCE [LARGE SCALE GENOMIC DNA]</scope>
    <source>
        <strain evidence="5 6">FFPRI411160</strain>
    </source>
</reference>
<evidence type="ECO:0000313" key="5">
    <source>
        <dbReference type="EMBL" id="PAV20684.1"/>
    </source>
</evidence>
<dbReference type="EMBL" id="NBII01000003">
    <property type="protein sequence ID" value="PAV20684.1"/>
    <property type="molecule type" value="Genomic_DNA"/>
</dbReference>
<dbReference type="Pfam" id="PF00172">
    <property type="entry name" value="Zn_clus"/>
    <property type="match status" value="1"/>
</dbReference>
<organism evidence="5 6">
    <name type="scientific">Pyrrhoderma noxium</name>
    <dbReference type="NCBI Taxonomy" id="2282107"/>
    <lineage>
        <taxon>Eukaryota</taxon>
        <taxon>Fungi</taxon>
        <taxon>Dikarya</taxon>
        <taxon>Basidiomycota</taxon>
        <taxon>Agaricomycotina</taxon>
        <taxon>Agaricomycetes</taxon>
        <taxon>Hymenochaetales</taxon>
        <taxon>Hymenochaetaceae</taxon>
        <taxon>Pyrrhoderma</taxon>
    </lineage>
</organism>
<dbReference type="GO" id="GO:0006351">
    <property type="term" value="P:DNA-templated transcription"/>
    <property type="evidence" value="ECO:0007669"/>
    <property type="project" value="InterPro"/>
</dbReference>
<dbReference type="PANTHER" id="PTHR46910:SF1">
    <property type="entry name" value="MISCELLANEOUS ZN(II)2CYS6 TRANSCRIPTION FACTOR (EUROFUNG)-RELATED"/>
    <property type="match status" value="1"/>
</dbReference>
<keyword evidence="2" id="KW-0539">Nucleus</keyword>
<accession>A0A286UMG7</accession>
<feature type="region of interest" description="Disordered" evidence="3">
    <location>
        <begin position="1"/>
        <end position="35"/>
    </location>
</feature>
<name>A0A286UMG7_9AGAM</name>
<dbReference type="Proteomes" id="UP000217199">
    <property type="component" value="Unassembled WGS sequence"/>
</dbReference>
<dbReference type="InterPro" id="IPR036864">
    <property type="entry name" value="Zn2-C6_fun-type_DNA-bd_sf"/>
</dbReference>
<keyword evidence="6" id="KW-1185">Reference proteome</keyword>
<dbReference type="GO" id="GO:0000981">
    <property type="term" value="F:DNA-binding transcription factor activity, RNA polymerase II-specific"/>
    <property type="evidence" value="ECO:0007669"/>
    <property type="project" value="InterPro"/>
</dbReference>
<proteinExistence type="predicted"/>
<dbReference type="CDD" id="cd12148">
    <property type="entry name" value="fungal_TF_MHR"/>
    <property type="match status" value="1"/>
</dbReference>
<dbReference type="Pfam" id="PF04082">
    <property type="entry name" value="Fungal_trans"/>
    <property type="match status" value="1"/>
</dbReference>
<dbReference type="AlphaFoldDB" id="A0A286UMG7"/>
<evidence type="ECO:0000256" key="3">
    <source>
        <dbReference type="SAM" id="MobiDB-lite"/>
    </source>
</evidence>
<feature type="domain" description="Zn(2)-C6 fungal-type" evidence="4">
    <location>
        <begin position="44"/>
        <end position="74"/>
    </location>
</feature>
<protein>
    <submittedName>
        <fullName evidence="5">Fungal specific transcription factor domain-containing</fullName>
    </submittedName>
</protein>
<evidence type="ECO:0000256" key="2">
    <source>
        <dbReference type="ARBA" id="ARBA00023242"/>
    </source>
</evidence>
<feature type="region of interest" description="Disordered" evidence="3">
    <location>
        <begin position="134"/>
        <end position="177"/>
    </location>
</feature>
<dbReference type="GO" id="GO:0008270">
    <property type="term" value="F:zinc ion binding"/>
    <property type="evidence" value="ECO:0007669"/>
    <property type="project" value="InterPro"/>
</dbReference>
<feature type="compositionally biased region" description="Low complexity" evidence="3">
    <location>
        <begin position="688"/>
        <end position="701"/>
    </location>
</feature>
<evidence type="ECO:0000256" key="1">
    <source>
        <dbReference type="ARBA" id="ARBA00022723"/>
    </source>
</evidence>
<dbReference type="Gene3D" id="4.10.240.10">
    <property type="entry name" value="Zn(2)-C6 fungal-type DNA-binding domain"/>
    <property type="match status" value="1"/>
</dbReference>
<dbReference type="GO" id="GO:0003677">
    <property type="term" value="F:DNA binding"/>
    <property type="evidence" value="ECO:0007669"/>
    <property type="project" value="InterPro"/>
</dbReference>
<dbReference type="SMART" id="SM00066">
    <property type="entry name" value="GAL4"/>
    <property type="match status" value="1"/>
</dbReference>
<dbReference type="CDD" id="cd00067">
    <property type="entry name" value="GAL4"/>
    <property type="match status" value="1"/>
</dbReference>
<dbReference type="InterPro" id="IPR001138">
    <property type="entry name" value="Zn2Cys6_DnaBD"/>
</dbReference>